<proteinExistence type="predicted"/>
<dbReference type="Pfam" id="PF21722">
    <property type="entry name" value="Gly_rich_2"/>
    <property type="match status" value="1"/>
</dbReference>
<feature type="region of interest" description="Disordered" evidence="1">
    <location>
        <begin position="277"/>
        <end position="296"/>
    </location>
</feature>
<organism evidence="3 4">
    <name type="scientific">Parabacteroides acidifaciens</name>
    <dbReference type="NCBI Taxonomy" id="2290935"/>
    <lineage>
        <taxon>Bacteria</taxon>
        <taxon>Pseudomonadati</taxon>
        <taxon>Bacteroidota</taxon>
        <taxon>Bacteroidia</taxon>
        <taxon>Bacteroidales</taxon>
        <taxon>Tannerellaceae</taxon>
        <taxon>Parabacteroides</taxon>
    </lineage>
</organism>
<evidence type="ECO:0000256" key="1">
    <source>
        <dbReference type="SAM" id="MobiDB-lite"/>
    </source>
</evidence>
<feature type="domain" description="Glycine-rich" evidence="2">
    <location>
        <begin position="37"/>
        <end position="302"/>
    </location>
</feature>
<protein>
    <recommendedName>
        <fullName evidence="2">Glycine-rich domain-containing protein</fullName>
    </recommendedName>
</protein>
<evidence type="ECO:0000259" key="2">
    <source>
        <dbReference type="Pfam" id="PF21722"/>
    </source>
</evidence>
<name>A0A3D8H9J6_9BACT</name>
<dbReference type="AlphaFoldDB" id="A0A3D8H9J6"/>
<dbReference type="EMBL" id="QREV01000108">
    <property type="protein sequence ID" value="RDU47312.1"/>
    <property type="molecule type" value="Genomic_DNA"/>
</dbReference>
<gene>
    <name evidence="3" type="ORF">DWU89_20255</name>
</gene>
<sequence>TPLKPRFRPTFGGKEVGMRRALIGKKKKLFIQRFYPAGTYNWPVPPGCTEIDVFLVGAGAGGGNGYGVYGGGSGYTKTYKKSNTSSGSYNSWVKDGDAIRVTPGQQIKIVVGKGGLGGVNTSGRNPRYGEDGGATSVVVGNTTYIAEGGKAFKGETDSTGKQILPSGGVACSAAGGWGPAADASYSDGQQPPERSGVILGTSQGHTTRDFGEIEFEPNAGGTSGGKGGYGTKKYEPLRSTGHTEGSGQDGSSYSGYDTYAESEGGAGYGGAGGVGGCHETSGRPHGSGKGGDGGDGTVVIRYWA</sequence>
<reference evidence="3 4" key="1">
    <citation type="submission" date="2018-07" db="EMBL/GenBank/DDBJ databases">
        <title>Parabacteroides acidifaciens nov. sp., isolated from human feces.</title>
        <authorList>
            <person name="Wang Y.J."/>
        </authorList>
    </citation>
    <scope>NUCLEOTIDE SEQUENCE [LARGE SCALE GENOMIC DNA]</scope>
    <source>
        <strain evidence="3 4">426-9</strain>
    </source>
</reference>
<dbReference type="RefSeq" id="WP_392391941.1">
    <property type="nucleotide sequence ID" value="NZ_JACRTI010000108.1"/>
</dbReference>
<evidence type="ECO:0000313" key="3">
    <source>
        <dbReference type="EMBL" id="RDU47312.1"/>
    </source>
</evidence>
<evidence type="ECO:0000313" key="4">
    <source>
        <dbReference type="Proteomes" id="UP000256321"/>
    </source>
</evidence>
<accession>A0A3D8H9J6</accession>
<dbReference type="Proteomes" id="UP000256321">
    <property type="component" value="Unassembled WGS sequence"/>
</dbReference>
<comment type="caution">
    <text evidence="3">The sequence shown here is derived from an EMBL/GenBank/DDBJ whole genome shotgun (WGS) entry which is preliminary data.</text>
</comment>
<feature type="compositionally biased region" description="Gly residues" evidence="1">
    <location>
        <begin position="221"/>
        <end position="230"/>
    </location>
</feature>
<feature type="region of interest" description="Disordered" evidence="1">
    <location>
        <begin position="179"/>
        <end position="255"/>
    </location>
</feature>
<feature type="compositionally biased region" description="Low complexity" evidence="1">
    <location>
        <begin position="245"/>
        <end position="255"/>
    </location>
</feature>
<feature type="non-terminal residue" evidence="3">
    <location>
        <position position="1"/>
    </location>
</feature>
<dbReference type="InterPro" id="IPR049304">
    <property type="entry name" value="Gly_rich_dom"/>
</dbReference>
<feature type="compositionally biased region" description="Gly residues" evidence="1">
    <location>
        <begin position="285"/>
        <end position="296"/>
    </location>
</feature>